<dbReference type="PANTHER" id="PTHR19959">
    <property type="entry name" value="KINESIN LIGHT CHAIN"/>
    <property type="match status" value="1"/>
</dbReference>
<dbReference type="Proteomes" id="UP001219525">
    <property type="component" value="Unassembled WGS sequence"/>
</dbReference>
<dbReference type="EMBL" id="JARJCW010000049">
    <property type="protein sequence ID" value="KAJ7203815.1"/>
    <property type="molecule type" value="Genomic_DNA"/>
</dbReference>
<reference evidence="2" key="1">
    <citation type="submission" date="2023-03" db="EMBL/GenBank/DDBJ databases">
        <title>Massive genome expansion in bonnet fungi (Mycena s.s.) driven by repeated elements and novel gene families across ecological guilds.</title>
        <authorList>
            <consortium name="Lawrence Berkeley National Laboratory"/>
            <person name="Harder C.B."/>
            <person name="Miyauchi S."/>
            <person name="Viragh M."/>
            <person name="Kuo A."/>
            <person name="Thoen E."/>
            <person name="Andreopoulos B."/>
            <person name="Lu D."/>
            <person name="Skrede I."/>
            <person name="Drula E."/>
            <person name="Henrissat B."/>
            <person name="Morin E."/>
            <person name="Kohler A."/>
            <person name="Barry K."/>
            <person name="LaButti K."/>
            <person name="Morin E."/>
            <person name="Salamov A."/>
            <person name="Lipzen A."/>
            <person name="Mereny Z."/>
            <person name="Hegedus B."/>
            <person name="Baldrian P."/>
            <person name="Stursova M."/>
            <person name="Weitz H."/>
            <person name="Taylor A."/>
            <person name="Grigoriev I.V."/>
            <person name="Nagy L.G."/>
            <person name="Martin F."/>
            <person name="Kauserud H."/>
        </authorList>
    </citation>
    <scope>NUCLEOTIDE SEQUENCE</scope>
    <source>
        <strain evidence="2">9144</strain>
    </source>
</reference>
<dbReference type="Gene3D" id="1.25.40.10">
    <property type="entry name" value="Tetratricopeptide repeat domain"/>
    <property type="match status" value="4"/>
</dbReference>
<organism evidence="2 3">
    <name type="scientific">Mycena pura</name>
    <dbReference type="NCBI Taxonomy" id="153505"/>
    <lineage>
        <taxon>Eukaryota</taxon>
        <taxon>Fungi</taxon>
        <taxon>Dikarya</taxon>
        <taxon>Basidiomycota</taxon>
        <taxon>Agaricomycotina</taxon>
        <taxon>Agaricomycetes</taxon>
        <taxon>Agaricomycetidae</taxon>
        <taxon>Agaricales</taxon>
        <taxon>Marasmiineae</taxon>
        <taxon>Mycenaceae</taxon>
        <taxon>Mycena</taxon>
    </lineage>
</organism>
<gene>
    <name evidence="2" type="ORF">GGX14DRAFT_398569</name>
</gene>
<comment type="caution">
    <text evidence="2">The sequence shown here is derived from an EMBL/GenBank/DDBJ whole genome shotgun (WGS) entry which is preliminary data.</text>
</comment>
<evidence type="ECO:0000313" key="2">
    <source>
        <dbReference type="EMBL" id="KAJ7203815.1"/>
    </source>
</evidence>
<dbReference type="SUPFAM" id="SSF48452">
    <property type="entry name" value="TPR-like"/>
    <property type="match status" value="4"/>
</dbReference>
<dbReference type="SMART" id="SM00028">
    <property type="entry name" value="TPR"/>
    <property type="match status" value="5"/>
</dbReference>
<dbReference type="Pfam" id="PF12770">
    <property type="entry name" value="CHAT"/>
    <property type="match status" value="1"/>
</dbReference>
<dbReference type="InterPro" id="IPR011990">
    <property type="entry name" value="TPR-like_helical_dom_sf"/>
</dbReference>
<evidence type="ECO:0000259" key="1">
    <source>
        <dbReference type="Pfam" id="PF12770"/>
    </source>
</evidence>
<feature type="domain" description="CHAT" evidence="1">
    <location>
        <begin position="1237"/>
        <end position="1528"/>
    </location>
</feature>
<dbReference type="InterPro" id="IPR024983">
    <property type="entry name" value="CHAT_dom"/>
</dbReference>
<proteinExistence type="predicted"/>
<sequence length="1529" mass="170886">MAHRLFLECKASANLPSVESAILILEWTASHLEAADPELKQCQILLAKAFLTRFYHLGDASDVHRAFAFLGTAYGIITENILPLPQKSVSEMKSPAETMGSALEILTRFNQDFNLEILANAITLYETTLSETDDYSKQNFQTLLEVSQALVVHFHRTDNLNTDQLTKAISYMQKAVQIQPNLSTCQCAVLLTAWAHSPEPLESMYLFSEAAEALSNAVDADRTALESLQASQDLQLRDEQTLELGIANLRQALLLLSWGHVARGSILENLAMMLSIRFEQKGNCNDLDEEIELYRRILELLPASHPNRGAALNNLANKVETRFKYKGTIGDLKEGIQLHREALASRPEHHPDHLASLNNLANTIQAWFEHTNDLNSLEEAVTLYRKALALYSADHPDHSSVLNNLGRALYSQFRQKGDLNNLEEAIKLHRAALTILPENHRCRGTYLNNLGNTVQEFFRQKGNFNDLEEAITLYKEALVLRASPHPDRSTSLDNLGLALQTRFEQKGDPEDLKHAIKLLREVLTLRPLSHPKCATSSNILGLALQTQFKCRGNFEDLLESIQLHRGALALNPDGIGSLVNLAHALQILFEQKGDLDILEEAIKLLNKVLTLLPTSNPHRSIPLSSLADAFHARFKRQGDLKDLEQAAKLHRSALRLRAEPHPDRSTSLDTLALVLQTRFKQTGDFKDLDEVIELHRKALMLLPASHPRRAGSLNNLASAIHVRFKHKRDSKDLNEAIKLLRGAVVLCPSPNPYRSDCLNNLANKLQSRFAFIRDSGDLKEAIELHREALVLRSTEHLHRSISLDSLAIALQTQFAHNENSKCLDEAIQLHREAVLNCPEAHAERSGFIHNLALAMKTRFEKTSDLKDLEEAIKFHREALLLLPTPHPNRGQALSNLGSALASKYASTQLTQDIDAALAIFQEASTYSYSSPVNRLFSTHIWAQFAADHRHPTALSAYRATINMLPQIAALHLDVVSRQNVLSSLRAGRLASGAAACAIEEGDYDGAVELLEASRSIFWSQALHLRTPLHQLEMANSTLALELKELREDLEIASFRDMPRTLGPENQKEILAMEEEGFRYEKLNKRWDAVVERVRLEVPGFERFMQPKSHKALQQAAISGPVIVLLAEDSSCSALIMNQSKPVQHVRLPAMNNLSVNLQADLAQALSRSNFNSEVFIASRENGGAAMVDSELQFRLFGDREGYANVSQDDIFRRFLAELWKSIVKPIFDAINLKAGHLIPKLLETLTMIEQKSNNPPRIWWCPTGSLSFLPIHAAGIYEQGHRDCISDYVISSYTPTLNTLLDPPTDRPSSFKMTAVSQSKRPKFSQDYSALPGSKKELDSIKDQVPPAWLTTLGVASDAVVETTLFHLNQSSIVHFACHGTQNLEQPLESALILSDGPVKVSELMRRPEDTQSSETIRKSMSFAFLSACETAKGDVNTPDEAMHLAATLLFAGFRSVVATMWTMQDEDGPKIADKFYGHLFKGCNPKSDPPAFPDLRKSAEALHFAVLELREEPHMSFKRWVPFVHYGL</sequence>
<dbReference type="PANTHER" id="PTHR19959:SF119">
    <property type="entry name" value="FUNGAL LIPASE-LIKE DOMAIN-CONTAINING PROTEIN"/>
    <property type="match status" value="1"/>
</dbReference>
<keyword evidence="3" id="KW-1185">Reference proteome</keyword>
<protein>
    <submittedName>
        <fullName evidence="2">CHAT domain-containing protein</fullName>
    </submittedName>
</protein>
<dbReference type="Pfam" id="PF13374">
    <property type="entry name" value="TPR_10"/>
    <property type="match status" value="3"/>
</dbReference>
<dbReference type="InterPro" id="IPR019734">
    <property type="entry name" value="TPR_rpt"/>
</dbReference>
<name>A0AAD6Y6C6_9AGAR</name>
<accession>A0AAD6Y6C6</accession>
<evidence type="ECO:0000313" key="3">
    <source>
        <dbReference type="Proteomes" id="UP001219525"/>
    </source>
</evidence>